<feature type="transmembrane region" description="Helical" evidence="2">
    <location>
        <begin position="123"/>
        <end position="145"/>
    </location>
</feature>
<keyword evidence="2" id="KW-1133">Transmembrane helix</keyword>
<evidence type="ECO:0000313" key="3">
    <source>
        <dbReference type="EMBL" id="NYI72063.1"/>
    </source>
</evidence>
<proteinExistence type="predicted"/>
<gene>
    <name evidence="3" type="ORF">GGQ54_002623</name>
</gene>
<keyword evidence="2" id="KW-0812">Transmembrane</keyword>
<dbReference type="EMBL" id="JACBZS010000001">
    <property type="protein sequence ID" value="NYI72063.1"/>
    <property type="molecule type" value="Genomic_DNA"/>
</dbReference>
<accession>A0A7Z0ILY6</accession>
<feature type="transmembrane region" description="Helical" evidence="2">
    <location>
        <begin position="251"/>
        <end position="274"/>
    </location>
</feature>
<dbReference type="Proteomes" id="UP000527616">
    <property type="component" value="Unassembled WGS sequence"/>
</dbReference>
<feature type="region of interest" description="Disordered" evidence="1">
    <location>
        <begin position="291"/>
        <end position="327"/>
    </location>
</feature>
<dbReference type="RefSeq" id="WP_179445807.1">
    <property type="nucleotide sequence ID" value="NZ_JACBZS010000001.1"/>
</dbReference>
<evidence type="ECO:0008006" key="5">
    <source>
        <dbReference type="Google" id="ProtNLM"/>
    </source>
</evidence>
<feature type="transmembrane region" description="Helical" evidence="2">
    <location>
        <begin position="211"/>
        <end position="239"/>
    </location>
</feature>
<comment type="caution">
    <text evidence="3">The sequence shown here is derived from an EMBL/GenBank/DDBJ whole genome shotgun (WGS) entry which is preliminary data.</text>
</comment>
<keyword evidence="4" id="KW-1185">Reference proteome</keyword>
<keyword evidence="2" id="KW-0472">Membrane</keyword>
<evidence type="ECO:0000256" key="1">
    <source>
        <dbReference type="SAM" id="MobiDB-lite"/>
    </source>
</evidence>
<reference evidence="3 4" key="1">
    <citation type="submission" date="2020-07" db="EMBL/GenBank/DDBJ databases">
        <title>Sequencing the genomes of 1000 actinobacteria strains.</title>
        <authorList>
            <person name="Klenk H.-P."/>
        </authorList>
    </citation>
    <scope>NUCLEOTIDE SEQUENCE [LARGE SCALE GENOMIC DNA]</scope>
    <source>
        <strain evidence="3 4">DSM 103164</strain>
    </source>
</reference>
<evidence type="ECO:0000256" key="2">
    <source>
        <dbReference type="SAM" id="Phobius"/>
    </source>
</evidence>
<evidence type="ECO:0000313" key="4">
    <source>
        <dbReference type="Proteomes" id="UP000527616"/>
    </source>
</evidence>
<feature type="transmembrane region" description="Helical" evidence="2">
    <location>
        <begin position="32"/>
        <end position="59"/>
    </location>
</feature>
<feature type="transmembrane region" description="Helical" evidence="2">
    <location>
        <begin position="157"/>
        <end position="179"/>
    </location>
</feature>
<organism evidence="3 4">
    <name type="scientific">Naumannella cuiyingiana</name>
    <dbReference type="NCBI Taxonomy" id="1347891"/>
    <lineage>
        <taxon>Bacteria</taxon>
        <taxon>Bacillati</taxon>
        <taxon>Actinomycetota</taxon>
        <taxon>Actinomycetes</taxon>
        <taxon>Propionibacteriales</taxon>
        <taxon>Propionibacteriaceae</taxon>
        <taxon>Naumannella</taxon>
    </lineage>
</organism>
<feature type="transmembrane region" description="Helical" evidence="2">
    <location>
        <begin position="71"/>
        <end position="92"/>
    </location>
</feature>
<dbReference type="AlphaFoldDB" id="A0A7Z0ILY6"/>
<name>A0A7Z0ILY6_9ACTN</name>
<sequence length="327" mass="33375">MAHQLPALGRPGRDHPGDILVAAWQCLRRRPLAYAVLSIAPALLGTVALAVPAAIAVALQPGRLDGFTSGLLGALGVALVVIGALVNLRVLAMISALTHATAQGESIGVADAARRSRGFFGRATGLVLLGAGVVLLVGSGLVWLIARWLYGTAEPQLIPVIVTVLIAGAAWTVVGARLYPLLPVLALGRAGGVRALGEAWRLTAGHTARTLGWVTMLGALTWLLRVLALLPVALLAAAANPGADAGSQLGAGWASLLLTIVLAPVVALFSVAYLTAAQTLYERDLVERRPAPPTLNWAPPTTAPAGGIGGQGWRPGALTGPPPASRP</sequence>
<protein>
    <recommendedName>
        <fullName evidence="5">Glycerophosphoryl diester phosphodiesterase membrane domain-containing protein</fullName>
    </recommendedName>
</protein>